<dbReference type="EMBL" id="CP036261">
    <property type="protein sequence ID" value="QDS87194.1"/>
    <property type="molecule type" value="Genomic_DNA"/>
</dbReference>
<reference evidence="2 3" key="1">
    <citation type="submission" date="2019-02" db="EMBL/GenBank/DDBJ databases">
        <title>Deep-cultivation of Planctomycetes and their phenomic and genomic characterization uncovers novel biology.</title>
        <authorList>
            <person name="Wiegand S."/>
            <person name="Jogler M."/>
            <person name="Boedeker C."/>
            <person name="Pinto D."/>
            <person name="Vollmers J."/>
            <person name="Rivas-Marin E."/>
            <person name="Kohn T."/>
            <person name="Peeters S.H."/>
            <person name="Heuer A."/>
            <person name="Rast P."/>
            <person name="Oberbeckmann S."/>
            <person name="Bunk B."/>
            <person name="Jeske O."/>
            <person name="Meyerdierks A."/>
            <person name="Storesund J.E."/>
            <person name="Kallscheuer N."/>
            <person name="Luecker S."/>
            <person name="Lage O.M."/>
            <person name="Pohl T."/>
            <person name="Merkel B.J."/>
            <person name="Hornburger P."/>
            <person name="Mueller R.-W."/>
            <person name="Bruemmer F."/>
            <person name="Labrenz M."/>
            <person name="Spormann A.M."/>
            <person name="Op den Camp H."/>
            <person name="Overmann J."/>
            <person name="Amann R."/>
            <person name="Jetten M.S.M."/>
            <person name="Mascher T."/>
            <person name="Medema M.H."/>
            <person name="Devos D.P."/>
            <person name="Kaster A.-K."/>
            <person name="Ovreas L."/>
            <person name="Rohde M."/>
            <person name="Galperin M.Y."/>
            <person name="Jogler C."/>
        </authorList>
    </citation>
    <scope>NUCLEOTIDE SEQUENCE [LARGE SCALE GENOMIC DNA]</scope>
    <source>
        <strain evidence="2 3">EC9</strain>
    </source>
</reference>
<evidence type="ECO:0000313" key="3">
    <source>
        <dbReference type="Proteomes" id="UP000319557"/>
    </source>
</evidence>
<dbReference type="Proteomes" id="UP000319557">
    <property type="component" value="Chromosome"/>
</dbReference>
<accession>A0A517LX33</accession>
<sequence length="73" mass="8662">MNPSESMQQQINKLQETVAFQQRTIDHFQEALLQIRRELDNATRQLEQQKGRVHWLSENIAGDNLPHEKPPHY</sequence>
<keyword evidence="1" id="KW-0175">Coiled coil</keyword>
<name>A0A517LX33_9BACT</name>
<dbReference type="KEGG" id="ruv:EC9_13720"/>
<dbReference type="RefSeq" id="WP_145283131.1">
    <property type="nucleotide sequence ID" value="NZ_CP036261.1"/>
</dbReference>
<evidence type="ECO:0000313" key="2">
    <source>
        <dbReference type="EMBL" id="QDS87194.1"/>
    </source>
</evidence>
<proteinExistence type="predicted"/>
<dbReference type="AlphaFoldDB" id="A0A517LX33"/>
<dbReference type="InterPro" id="IPR007236">
    <property type="entry name" value="SlyX"/>
</dbReference>
<organism evidence="2 3">
    <name type="scientific">Rosistilla ulvae</name>
    <dbReference type="NCBI Taxonomy" id="1930277"/>
    <lineage>
        <taxon>Bacteria</taxon>
        <taxon>Pseudomonadati</taxon>
        <taxon>Planctomycetota</taxon>
        <taxon>Planctomycetia</taxon>
        <taxon>Pirellulales</taxon>
        <taxon>Pirellulaceae</taxon>
        <taxon>Rosistilla</taxon>
    </lineage>
</organism>
<gene>
    <name evidence="2" type="ORF">EC9_13720</name>
</gene>
<feature type="coiled-coil region" evidence="1">
    <location>
        <begin position="4"/>
        <end position="59"/>
    </location>
</feature>
<keyword evidence="3" id="KW-1185">Reference proteome</keyword>
<evidence type="ECO:0000256" key="1">
    <source>
        <dbReference type="SAM" id="Coils"/>
    </source>
</evidence>
<evidence type="ECO:0008006" key="4">
    <source>
        <dbReference type="Google" id="ProtNLM"/>
    </source>
</evidence>
<dbReference type="Pfam" id="PF04102">
    <property type="entry name" value="SlyX"/>
    <property type="match status" value="1"/>
</dbReference>
<protein>
    <recommendedName>
        <fullName evidence="4">Protein SlyX</fullName>
    </recommendedName>
</protein>